<dbReference type="AlphaFoldDB" id="A0ABD0YLG6"/>
<protein>
    <submittedName>
        <fullName evidence="2">Uncharacterized protein</fullName>
    </submittedName>
</protein>
<feature type="compositionally biased region" description="Polar residues" evidence="1">
    <location>
        <begin position="135"/>
        <end position="152"/>
    </location>
</feature>
<evidence type="ECO:0000313" key="2">
    <source>
        <dbReference type="EMBL" id="KAL1132110.1"/>
    </source>
</evidence>
<accession>A0ABD0YLG6</accession>
<dbReference type="Proteomes" id="UP001558652">
    <property type="component" value="Unassembled WGS sequence"/>
</dbReference>
<sequence>MAICRHRFGPTNSEQETTDHAPPEATCRTKLCLMSDKISSSQKGCRLICAQFWSSLGSTHPHHLMAIVRYRIAYRLKQKFRSGLDGRGHRLTSGGLEQNNKMEKYRRHTVTLRRFETRPTTLDNDALSEEVEANPSDNRVLPSSNKIRPGSRQSILKCHQNKRVFQPLLRPFAPPIADAIRSVMKLRHESAAEIHRQLVETYVTELMSRQYAYNQKGPPTSDFHLFTKLKEFAGGKRFCNSKWVKDTVEKWLSEVERKVFDEDW</sequence>
<proteinExistence type="predicted"/>
<organism evidence="2 3">
    <name type="scientific">Ranatra chinensis</name>
    <dbReference type="NCBI Taxonomy" id="642074"/>
    <lineage>
        <taxon>Eukaryota</taxon>
        <taxon>Metazoa</taxon>
        <taxon>Ecdysozoa</taxon>
        <taxon>Arthropoda</taxon>
        <taxon>Hexapoda</taxon>
        <taxon>Insecta</taxon>
        <taxon>Pterygota</taxon>
        <taxon>Neoptera</taxon>
        <taxon>Paraneoptera</taxon>
        <taxon>Hemiptera</taxon>
        <taxon>Heteroptera</taxon>
        <taxon>Panheteroptera</taxon>
        <taxon>Nepomorpha</taxon>
        <taxon>Nepidae</taxon>
        <taxon>Ranatrinae</taxon>
        <taxon>Ranatra</taxon>
    </lineage>
</organism>
<evidence type="ECO:0000313" key="3">
    <source>
        <dbReference type="Proteomes" id="UP001558652"/>
    </source>
</evidence>
<name>A0ABD0YLG6_9HEMI</name>
<feature type="region of interest" description="Disordered" evidence="1">
    <location>
        <begin position="129"/>
        <end position="152"/>
    </location>
</feature>
<reference evidence="2 3" key="1">
    <citation type="submission" date="2024-07" db="EMBL/GenBank/DDBJ databases">
        <title>Chromosome-level genome assembly of the water stick insect Ranatra chinensis (Heteroptera: Nepidae).</title>
        <authorList>
            <person name="Liu X."/>
        </authorList>
    </citation>
    <scope>NUCLEOTIDE SEQUENCE [LARGE SCALE GENOMIC DNA]</scope>
    <source>
        <strain evidence="2">Cailab_2021Rc</strain>
        <tissue evidence="2">Muscle</tissue>
    </source>
</reference>
<evidence type="ECO:0000256" key="1">
    <source>
        <dbReference type="SAM" id="MobiDB-lite"/>
    </source>
</evidence>
<feature type="region of interest" description="Disordered" evidence="1">
    <location>
        <begin position="1"/>
        <end position="22"/>
    </location>
</feature>
<dbReference type="EMBL" id="JBFDAA010000005">
    <property type="protein sequence ID" value="KAL1132110.1"/>
    <property type="molecule type" value="Genomic_DNA"/>
</dbReference>
<keyword evidence="3" id="KW-1185">Reference proteome</keyword>
<gene>
    <name evidence="2" type="ORF">AAG570_010068</name>
</gene>
<comment type="caution">
    <text evidence="2">The sequence shown here is derived from an EMBL/GenBank/DDBJ whole genome shotgun (WGS) entry which is preliminary data.</text>
</comment>